<dbReference type="InterPro" id="IPR003660">
    <property type="entry name" value="HAMP_dom"/>
</dbReference>
<dbReference type="PANTHER" id="PTHR34220:SF7">
    <property type="entry name" value="SENSOR HISTIDINE KINASE YPDA"/>
    <property type="match status" value="1"/>
</dbReference>
<feature type="transmembrane region" description="Helical" evidence="7">
    <location>
        <begin position="7"/>
        <end position="24"/>
    </location>
</feature>
<dbReference type="GO" id="GO:0000155">
    <property type="term" value="F:phosphorelay sensor kinase activity"/>
    <property type="evidence" value="ECO:0007669"/>
    <property type="project" value="InterPro"/>
</dbReference>
<dbReference type="Gene3D" id="6.10.340.10">
    <property type="match status" value="1"/>
</dbReference>
<dbReference type="InterPro" id="IPR050640">
    <property type="entry name" value="Bact_2-comp_sensor_kinase"/>
</dbReference>
<dbReference type="PANTHER" id="PTHR34220">
    <property type="entry name" value="SENSOR HISTIDINE KINASE YPDA"/>
    <property type="match status" value="1"/>
</dbReference>
<evidence type="ECO:0000256" key="5">
    <source>
        <dbReference type="ARBA" id="ARBA00022777"/>
    </source>
</evidence>
<evidence type="ECO:0000256" key="7">
    <source>
        <dbReference type="SAM" id="Phobius"/>
    </source>
</evidence>
<dbReference type="SMART" id="SM00387">
    <property type="entry name" value="HATPase_c"/>
    <property type="match status" value="1"/>
</dbReference>
<dbReference type="Gene3D" id="3.30.565.10">
    <property type="entry name" value="Histidine kinase-like ATPase, C-terminal domain"/>
    <property type="match status" value="1"/>
</dbReference>
<comment type="caution">
    <text evidence="9">The sequence shown here is derived from an EMBL/GenBank/DDBJ whole genome shotgun (WGS) entry which is preliminary data.</text>
</comment>
<name>A0A4Q9DSL2_9BACL</name>
<keyword evidence="6 7" id="KW-0472">Membrane</keyword>
<keyword evidence="7" id="KW-1133">Transmembrane helix</keyword>
<sequence>MNLISKTLILIAMLLIPVIALYMYSNEQSIAVIEDQINTANQDRLARFLNEIESTLNQVSNYSNIITKDPDFAKLARNASSIDRYDYSVLSETAEWKLGLFSLSTDWMSRINLYFPATGRAVSSHSTVVYDENYLQQHLNPHWTFRNVTINGIDKRTFTRYFVEPYTGISNLRDASIIVEFDLMEDNIVRLLDQFKSKGNNDPFLYKAPDQYVLNHSSDERMARRIIASYDIAANSATKNHDVIRLDDKKVLIYFLGSANLGWTLIDYVPLEDIVAPMTKSRYLFYATVPLLLLLGIGAAIILYTHVQVPVNMLMENVSKLTQGNFSTRITSKANQEFAPLIGQFNEMAARIQHLVEKVYLEEIRAKEAIMKQLQSQINPHFLYNCLAYIVSMAKLNRPQPIVPMAYSLADYFKYTTRNVAMMTTVREELDFVSSYIDIMNYQLDKFHYTIDIPPSLEKQWIPRLLVQPVVENAIVHGLESKPEGGGIRIIGSEEHDWCSLSVEDDGIGMPEAERNALNARLKESDAGGDSFGLWNVSQRLRYQFGEQSGVTVEASPSGGLKVVLRWRKMQS</sequence>
<evidence type="ECO:0000256" key="6">
    <source>
        <dbReference type="ARBA" id="ARBA00023136"/>
    </source>
</evidence>
<protein>
    <submittedName>
        <fullName evidence="9">HAMP domain-containing protein</fullName>
    </submittedName>
</protein>
<evidence type="ECO:0000259" key="8">
    <source>
        <dbReference type="PROSITE" id="PS50885"/>
    </source>
</evidence>
<evidence type="ECO:0000313" key="9">
    <source>
        <dbReference type="EMBL" id="TBL77322.1"/>
    </source>
</evidence>
<gene>
    <name evidence="9" type="ORF">EYB31_17745</name>
</gene>
<organism evidence="9 10">
    <name type="scientific">Paenibacillus thalictri</name>
    <dbReference type="NCBI Taxonomy" id="2527873"/>
    <lineage>
        <taxon>Bacteria</taxon>
        <taxon>Bacillati</taxon>
        <taxon>Bacillota</taxon>
        <taxon>Bacilli</taxon>
        <taxon>Bacillales</taxon>
        <taxon>Paenibacillaceae</taxon>
        <taxon>Paenibacillus</taxon>
    </lineage>
</organism>
<dbReference type="Pfam" id="PF06580">
    <property type="entry name" value="His_kinase"/>
    <property type="match status" value="1"/>
</dbReference>
<dbReference type="SUPFAM" id="SSF158472">
    <property type="entry name" value="HAMP domain-like"/>
    <property type="match status" value="1"/>
</dbReference>
<proteinExistence type="predicted"/>
<keyword evidence="5" id="KW-0418">Kinase</keyword>
<evidence type="ECO:0000256" key="1">
    <source>
        <dbReference type="ARBA" id="ARBA00004651"/>
    </source>
</evidence>
<dbReference type="InterPro" id="IPR010559">
    <property type="entry name" value="Sig_transdc_His_kin_internal"/>
</dbReference>
<dbReference type="GO" id="GO:0005886">
    <property type="term" value="C:plasma membrane"/>
    <property type="evidence" value="ECO:0007669"/>
    <property type="project" value="UniProtKB-SubCell"/>
</dbReference>
<dbReference type="SMART" id="SM00304">
    <property type="entry name" value="HAMP"/>
    <property type="match status" value="1"/>
</dbReference>
<evidence type="ECO:0000313" key="10">
    <source>
        <dbReference type="Proteomes" id="UP000293142"/>
    </source>
</evidence>
<dbReference type="EMBL" id="SIRE01000012">
    <property type="protein sequence ID" value="TBL77322.1"/>
    <property type="molecule type" value="Genomic_DNA"/>
</dbReference>
<keyword evidence="2" id="KW-1003">Cell membrane</keyword>
<dbReference type="RefSeq" id="WP_131014713.1">
    <property type="nucleotide sequence ID" value="NZ_SIRE01000012.1"/>
</dbReference>
<keyword evidence="10" id="KW-1185">Reference proteome</keyword>
<dbReference type="Proteomes" id="UP000293142">
    <property type="component" value="Unassembled WGS sequence"/>
</dbReference>
<dbReference type="CDD" id="cd06225">
    <property type="entry name" value="HAMP"/>
    <property type="match status" value="1"/>
</dbReference>
<accession>A0A4Q9DSL2</accession>
<evidence type="ECO:0000256" key="3">
    <source>
        <dbReference type="ARBA" id="ARBA00022553"/>
    </source>
</evidence>
<dbReference type="Pfam" id="PF02518">
    <property type="entry name" value="HATPase_c"/>
    <property type="match status" value="1"/>
</dbReference>
<keyword evidence="4" id="KW-0808">Transferase</keyword>
<dbReference type="InterPro" id="IPR003594">
    <property type="entry name" value="HATPase_dom"/>
</dbReference>
<dbReference type="InterPro" id="IPR036890">
    <property type="entry name" value="HATPase_C_sf"/>
</dbReference>
<evidence type="ECO:0000256" key="4">
    <source>
        <dbReference type="ARBA" id="ARBA00022679"/>
    </source>
</evidence>
<reference evidence="9 10" key="1">
    <citation type="submission" date="2019-02" db="EMBL/GenBank/DDBJ databases">
        <title>Paenibacillus sp. nov., isolated from surface-sterilized tissue of Thalictrum simplex L.</title>
        <authorList>
            <person name="Tuo L."/>
        </authorList>
    </citation>
    <scope>NUCLEOTIDE SEQUENCE [LARGE SCALE GENOMIC DNA]</scope>
    <source>
        <strain evidence="9 10">N2SHLJ1</strain>
    </source>
</reference>
<dbReference type="Pfam" id="PF00672">
    <property type="entry name" value="HAMP"/>
    <property type="match status" value="1"/>
</dbReference>
<dbReference type="AlphaFoldDB" id="A0A4Q9DSL2"/>
<feature type="domain" description="HAMP" evidence="8">
    <location>
        <begin position="305"/>
        <end position="357"/>
    </location>
</feature>
<dbReference type="PROSITE" id="PS50885">
    <property type="entry name" value="HAMP"/>
    <property type="match status" value="1"/>
</dbReference>
<comment type="subcellular location">
    <subcellularLocation>
        <location evidence="1">Cell membrane</location>
        <topology evidence="1">Multi-pass membrane protein</topology>
    </subcellularLocation>
</comment>
<feature type="transmembrane region" description="Helical" evidence="7">
    <location>
        <begin position="283"/>
        <end position="304"/>
    </location>
</feature>
<keyword evidence="7" id="KW-0812">Transmembrane</keyword>
<keyword evidence="3" id="KW-0597">Phosphoprotein</keyword>
<dbReference type="OrthoDB" id="2521939at2"/>
<evidence type="ECO:0000256" key="2">
    <source>
        <dbReference type="ARBA" id="ARBA00022475"/>
    </source>
</evidence>
<dbReference type="SUPFAM" id="SSF55874">
    <property type="entry name" value="ATPase domain of HSP90 chaperone/DNA topoisomerase II/histidine kinase"/>
    <property type="match status" value="1"/>
</dbReference>